<dbReference type="Gene3D" id="3.40.30.10">
    <property type="entry name" value="Glutaredoxin"/>
    <property type="match status" value="1"/>
</dbReference>
<evidence type="ECO:0000313" key="4">
    <source>
        <dbReference type="Proteomes" id="UP000479773"/>
    </source>
</evidence>
<name>A0A5M5PPI1_BACFG</name>
<dbReference type="EMBL" id="VWAW01000005">
    <property type="protein sequence ID" value="KAA5175515.1"/>
    <property type="molecule type" value="Genomic_DNA"/>
</dbReference>
<dbReference type="InterPro" id="IPR011467">
    <property type="entry name" value="DUF1573"/>
</dbReference>
<dbReference type="EMBL" id="VWEQ01000017">
    <property type="protein sequence ID" value="KAA4749928.1"/>
    <property type="molecule type" value="Genomic_DNA"/>
</dbReference>
<proteinExistence type="predicted"/>
<evidence type="ECO:0000313" key="1">
    <source>
        <dbReference type="EMBL" id="KAA4749928.1"/>
    </source>
</evidence>
<dbReference type="AlphaFoldDB" id="A0A5M5PPI1"/>
<dbReference type="Proteomes" id="UP000436803">
    <property type="component" value="Unassembled WGS sequence"/>
</dbReference>
<dbReference type="Proteomes" id="UP000479773">
    <property type="component" value="Unassembled WGS sequence"/>
</dbReference>
<organism evidence="1 4">
    <name type="scientific">Bacteroides fragilis</name>
    <dbReference type="NCBI Taxonomy" id="817"/>
    <lineage>
        <taxon>Bacteria</taxon>
        <taxon>Pseudomonadati</taxon>
        <taxon>Bacteroidota</taxon>
        <taxon>Bacteroidia</taxon>
        <taxon>Bacteroidales</taxon>
        <taxon>Bacteroidaceae</taxon>
        <taxon>Bacteroides</taxon>
    </lineage>
</organism>
<dbReference type="Pfam" id="PF07610">
    <property type="entry name" value="DUF1573"/>
    <property type="match status" value="1"/>
</dbReference>
<dbReference type="InterPro" id="IPR013783">
    <property type="entry name" value="Ig-like_fold"/>
</dbReference>
<sequence length="286" mass="32738">MKYIFLVSILFLFSCCDTKKKNAGAIVEEWINKEIVFPETLVFTIQGKDTIQFPKTNGFKIVNYVDSTGCTVCKMKLAYWTGFIKEVDSVSNDSVQFLFFFFPKNERDLRYALKVDQFKYPVCIDLLDSINKMNNFPTDVRFQTFLLDKNNKVIAIGNPIYAKKVRDLYLNFISGKKEPSPQKQVQTEITVSETLFDFGKFSFKESQKCIFTLQNTGKALLVIDDVNTSCGCTSVQYSKEPVKPGESLRITVIYKADHPEHFRKTITIYCNVPTSPLQLKITGNAE</sequence>
<gene>
    <name evidence="2" type="ORF">F2Z29_08870</name>
    <name evidence="1" type="ORF">F3B44_17250</name>
</gene>
<protein>
    <submittedName>
        <fullName evidence="1">DUF1573 domain-containing protein</fullName>
    </submittedName>
</protein>
<dbReference type="Gene3D" id="2.60.40.10">
    <property type="entry name" value="Immunoglobulins"/>
    <property type="match status" value="1"/>
</dbReference>
<dbReference type="PROSITE" id="PS51257">
    <property type="entry name" value="PROKAR_LIPOPROTEIN"/>
    <property type="match status" value="1"/>
</dbReference>
<accession>A0A5M5PPI1</accession>
<evidence type="ECO:0000313" key="3">
    <source>
        <dbReference type="Proteomes" id="UP000436803"/>
    </source>
</evidence>
<dbReference type="PANTHER" id="PTHR37833">
    <property type="entry name" value="LIPOPROTEIN-RELATED"/>
    <property type="match status" value="1"/>
</dbReference>
<comment type="caution">
    <text evidence="1">The sequence shown here is derived from an EMBL/GenBank/DDBJ whole genome shotgun (WGS) entry which is preliminary data.</text>
</comment>
<dbReference type="PANTHER" id="PTHR37833:SF1">
    <property type="entry name" value="SIGNAL PEPTIDE PROTEIN"/>
    <property type="match status" value="1"/>
</dbReference>
<evidence type="ECO:0000313" key="2">
    <source>
        <dbReference type="EMBL" id="KAA5175515.1"/>
    </source>
</evidence>
<reference evidence="3 4" key="1">
    <citation type="journal article" date="2019" name="Nat. Med.">
        <title>A library of human gut bacterial isolates paired with longitudinal multiomics data enables mechanistic microbiome research.</title>
        <authorList>
            <person name="Poyet M."/>
            <person name="Groussin M."/>
            <person name="Gibbons S.M."/>
            <person name="Avila-Pacheco J."/>
            <person name="Jiang X."/>
            <person name="Kearney S.M."/>
            <person name="Perrotta A.R."/>
            <person name="Berdy B."/>
            <person name="Zhao S."/>
            <person name="Lieberman T.D."/>
            <person name="Swanson P.K."/>
            <person name="Smith M."/>
            <person name="Roesemann S."/>
            <person name="Alexander J.E."/>
            <person name="Rich S.A."/>
            <person name="Livny J."/>
            <person name="Vlamakis H."/>
            <person name="Clish C."/>
            <person name="Bullock K."/>
            <person name="Deik A."/>
            <person name="Scott J."/>
            <person name="Pierce K.A."/>
            <person name="Xavier R.J."/>
            <person name="Alm E.J."/>
        </authorList>
    </citation>
    <scope>NUCLEOTIDE SEQUENCE [LARGE SCALE GENOMIC DNA]</scope>
    <source>
        <strain evidence="1 4">BIOML-A106</strain>
        <strain evidence="2 3">BIOML-A7</strain>
    </source>
</reference>
<dbReference type="RefSeq" id="WP_149917760.1">
    <property type="nucleotide sequence ID" value="NZ_JAPUBF010000004.1"/>
</dbReference>